<accession>A0AA86SB43</accession>
<sequence length="85" mass="9513">MGDIALSQRMKEGKGVLAKHVHVAVKFKITATGLVTHCLDAEGVQGQKSNFLCFSTSISNVGWSLRLRRRNRERTNETEDENRAL</sequence>
<evidence type="ECO:0000313" key="1">
    <source>
        <dbReference type="EMBL" id="CAJ1950232.1"/>
    </source>
</evidence>
<dbReference type="AlphaFoldDB" id="A0AA86SB43"/>
<organism evidence="1 2">
    <name type="scientific">Sphenostylis stenocarpa</name>
    <dbReference type="NCBI Taxonomy" id="92480"/>
    <lineage>
        <taxon>Eukaryota</taxon>
        <taxon>Viridiplantae</taxon>
        <taxon>Streptophyta</taxon>
        <taxon>Embryophyta</taxon>
        <taxon>Tracheophyta</taxon>
        <taxon>Spermatophyta</taxon>
        <taxon>Magnoliopsida</taxon>
        <taxon>eudicotyledons</taxon>
        <taxon>Gunneridae</taxon>
        <taxon>Pentapetalae</taxon>
        <taxon>rosids</taxon>
        <taxon>fabids</taxon>
        <taxon>Fabales</taxon>
        <taxon>Fabaceae</taxon>
        <taxon>Papilionoideae</taxon>
        <taxon>50 kb inversion clade</taxon>
        <taxon>NPAAA clade</taxon>
        <taxon>indigoferoid/millettioid clade</taxon>
        <taxon>Phaseoleae</taxon>
        <taxon>Sphenostylis</taxon>
    </lineage>
</organism>
<evidence type="ECO:0000313" key="2">
    <source>
        <dbReference type="Proteomes" id="UP001189624"/>
    </source>
</evidence>
<dbReference type="Gramene" id="rna-AYBTSS11_LOCUS14144">
    <property type="protein sequence ID" value="CAJ1950232.1"/>
    <property type="gene ID" value="gene-AYBTSS11_LOCUS14144"/>
</dbReference>
<proteinExistence type="predicted"/>
<name>A0AA86SB43_9FABA</name>
<keyword evidence="2" id="KW-1185">Reference proteome</keyword>
<protein>
    <submittedName>
        <fullName evidence="1">Uncharacterized protein</fullName>
    </submittedName>
</protein>
<dbReference type="Proteomes" id="UP001189624">
    <property type="component" value="Chromosome 4"/>
</dbReference>
<dbReference type="EMBL" id="OY731401">
    <property type="protein sequence ID" value="CAJ1950232.1"/>
    <property type="molecule type" value="Genomic_DNA"/>
</dbReference>
<reference evidence="1" key="1">
    <citation type="submission" date="2023-10" db="EMBL/GenBank/DDBJ databases">
        <authorList>
            <person name="Domelevo Entfellner J.-B."/>
        </authorList>
    </citation>
    <scope>NUCLEOTIDE SEQUENCE</scope>
</reference>
<gene>
    <name evidence="1" type="ORF">AYBTSS11_LOCUS14144</name>
</gene>